<feature type="non-terminal residue" evidence="2">
    <location>
        <position position="1"/>
    </location>
</feature>
<evidence type="ECO:0000313" key="2">
    <source>
        <dbReference type="EMBL" id="KAK3289751.1"/>
    </source>
</evidence>
<dbReference type="InterPro" id="IPR051412">
    <property type="entry name" value="Formin_Homology_Diaphanous_sf"/>
</dbReference>
<protein>
    <submittedName>
        <fullName evidence="2">Uncharacterized protein</fullName>
    </submittedName>
</protein>
<organism evidence="2 3">
    <name type="scientific">Cymbomonas tetramitiformis</name>
    <dbReference type="NCBI Taxonomy" id="36881"/>
    <lineage>
        <taxon>Eukaryota</taxon>
        <taxon>Viridiplantae</taxon>
        <taxon>Chlorophyta</taxon>
        <taxon>Pyramimonadophyceae</taxon>
        <taxon>Pyramimonadales</taxon>
        <taxon>Pyramimonadaceae</taxon>
        <taxon>Cymbomonas</taxon>
    </lineage>
</organism>
<comment type="caution">
    <text evidence="2">The sequence shown here is derived from an EMBL/GenBank/DDBJ whole genome shotgun (WGS) entry which is preliminary data.</text>
</comment>
<feature type="region of interest" description="Disordered" evidence="1">
    <location>
        <begin position="89"/>
        <end position="119"/>
    </location>
</feature>
<dbReference type="GO" id="GO:0030041">
    <property type="term" value="P:actin filament polymerization"/>
    <property type="evidence" value="ECO:0007669"/>
    <property type="project" value="TreeGrafter"/>
</dbReference>
<dbReference type="AlphaFoldDB" id="A0AAE0H4K6"/>
<dbReference type="InterPro" id="IPR016024">
    <property type="entry name" value="ARM-type_fold"/>
</dbReference>
<gene>
    <name evidence="2" type="ORF">CYMTET_2818</name>
</gene>
<feature type="region of interest" description="Disordered" evidence="1">
    <location>
        <begin position="209"/>
        <end position="291"/>
    </location>
</feature>
<dbReference type="GO" id="GO:0005884">
    <property type="term" value="C:actin filament"/>
    <property type="evidence" value="ECO:0007669"/>
    <property type="project" value="TreeGrafter"/>
</dbReference>
<reference evidence="2 3" key="1">
    <citation type="journal article" date="2015" name="Genome Biol. Evol.">
        <title>Comparative Genomics of a Bacterivorous Green Alga Reveals Evolutionary Causalities and Consequences of Phago-Mixotrophic Mode of Nutrition.</title>
        <authorList>
            <person name="Burns J.A."/>
            <person name="Paasch A."/>
            <person name="Narechania A."/>
            <person name="Kim E."/>
        </authorList>
    </citation>
    <scope>NUCLEOTIDE SEQUENCE [LARGE SCALE GENOMIC DNA]</scope>
    <source>
        <strain evidence="2 3">PLY_AMNH</strain>
    </source>
</reference>
<dbReference type="PANTHER" id="PTHR45691:SF1">
    <property type="entry name" value="FH2 DOMAIN-CONTAINING PROTEIN 1-RELATED"/>
    <property type="match status" value="1"/>
</dbReference>
<dbReference type="SUPFAM" id="SSF48371">
    <property type="entry name" value="ARM repeat"/>
    <property type="match status" value="1"/>
</dbReference>
<dbReference type="Proteomes" id="UP001190700">
    <property type="component" value="Unassembled WGS sequence"/>
</dbReference>
<dbReference type="InterPro" id="IPR000225">
    <property type="entry name" value="Armadillo"/>
</dbReference>
<feature type="compositionally biased region" description="Pro residues" evidence="1">
    <location>
        <begin position="420"/>
        <end position="438"/>
    </location>
</feature>
<dbReference type="EMBL" id="LGRX02000046">
    <property type="protein sequence ID" value="KAK3289751.1"/>
    <property type="molecule type" value="Genomic_DNA"/>
</dbReference>
<feature type="compositionally biased region" description="Pro residues" evidence="1">
    <location>
        <begin position="451"/>
        <end position="460"/>
    </location>
</feature>
<evidence type="ECO:0000313" key="3">
    <source>
        <dbReference type="Proteomes" id="UP001190700"/>
    </source>
</evidence>
<name>A0AAE0H4K6_9CHLO</name>
<dbReference type="InterPro" id="IPR011989">
    <property type="entry name" value="ARM-like"/>
</dbReference>
<sequence>VGISRLDECLKPGITALFWVGPMAAAVLLQTELVLDGVLETFIRLLCDTSIQVQEQAAAALAQLAQSNVAIADYIVQLGVLPVLKALMPKPERPKPGTQPKKEPEPEKKPEKDWEFNKKPQEVKDSLFHNVFDIAQKDKENSQENLVEEEPFGVPREPLTLPQECAKTEALMEAVLRTLGSCMHLPAARQELLLPVEEEVPWPKILLKVLKPKPPPPPPPPEPKPEDEEGTDQDGSKGGSRGGSKGKDRGDSQKGKRGKSPEKGAKGKGGGGTKPNTPGTPSTPAPKAPSNILPADDDFFCNTVYCGALKILQALLQEPEFRDMLCGIHGSVDLSDILKVIQGGDIPVIECGTKLIIDLMAQGGEQAKGALYAAGVKEALRKLSTHTITVPNGQPLILSNVISSLAGALLCFPEEELLPPHRPATPPPTPPPPPPPLPSWRDTPLRKIVLPEPPQPPPPEPEPEPEPETKGKKKK</sequence>
<dbReference type="Gene3D" id="1.25.10.10">
    <property type="entry name" value="Leucine-rich Repeat Variant"/>
    <property type="match status" value="1"/>
</dbReference>
<dbReference type="Pfam" id="PF00514">
    <property type="entry name" value="Arm"/>
    <property type="match status" value="1"/>
</dbReference>
<proteinExistence type="predicted"/>
<feature type="compositionally biased region" description="Pro residues" evidence="1">
    <location>
        <begin position="212"/>
        <end position="222"/>
    </location>
</feature>
<dbReference type="PANTHER" id="PTHR45691">
    <property type="entry name" value="PROTEIN DIAPHANOUS"/>
    <property type="match status" value="1"/>
</dbReference>
<evidence type="ECO:0000256" key="1">
    <source>
        <dbReference type="SAM" id="MobiDB-lite"/>
    </source>
</evidence>
<feature type="compositionally biased region" description="Basic and acidic residues" evidence="1">
    <location>
        <begin position="245"/>
        <end position="265"/>
    </location>
</feature>
<accession>A0AAE0H4K6</accession>
<keyword evidence="3" id="KW-1185">Reference proteome</keyword>
<feature type="region of interest" description="Disordered" evidence="1">
    <location>
        <begin position="419"/>
        <end position="475"/>
    </location>
</feature>
<feature type="compositionally biased region" description="Basic and acidic residues" evidence="1">
    <location>
        <begin position="90"/>
        <end position="119"/>
    </location>
</feature>